<feature type="chain" id="PRO_5025519439" evidence="3">
    <location>
        <begin position="20"/>
        <end position="612"/>
    </location>
</feature>
<keyword evidence="2" id="KW-0274">FAD</keyword>
<dbReference type="InterPro" id="IPR012132">
    <property type="entry name" value="GMC_OxRdtase"/>
</dbReference>
<dbReference type="GO" id="GO:0044550">
    <property type="term" value="P:secondary metabolite biosynthetic process"/>
    <property type="evidence" value="ECO:0007669"/>
    <property type="project" value="TreeGrafter"/>
</dbReference>
<sequence>MFLFSGLILALQAFSFTKAQHAPHGERDQKKTYDYIVVGGGISGLVVANRLTENGRNTVLVVERGYLDNDQKAIVPWWGTGLDTTVMLNFPSAPIPGLNNASFRVPVAAVVGGGSVVNGMAYVRGSRADYDAWEELGNPGWGWDGLFPYFLKSTTFNPPSPPAVAQWNFTWDEKYYGRGPLRVSIPEFQYPDLAIYRDAWKHFNGVVERREVNAALGPGLSWGPSTIDARDSTRATARKAYYDPVFATRPNLHLLTGYTVDEILFQKLTAMGVRIISRANNSTSSVYARKEVILAAGAVQTPQLLQRSGIGPKDVLDAAGIKVKKDSPAVGANFQDHATIPLIYAVSNLSFPNPDSILTNATYNATVWEEYLANKTGPIAGGSSSTQISFSLSQIASTANSIAGRLVSQQALDFLPSIYSSYSPLLKGYEAQRKILARVYTSSTTPVTAQGIVPNGFSASILLKPASRGTITLNSANPQGPPVVQYNTLSNPLDGEILANIVRHKRPFWTSPELDRFHPVELTPGPQYQTDEELISAFRAGNLWPGLAHPSCSCAMLPEALGGCVGPDLKVYGVKKLSIVDASVFPMIVAGPLQATVYAVAEKASDIIKARG</sequence>
<dbReference type="InterPro" id="IPR036188">
    <property type="entry name" value="FAD/NAD-bd_sf"/>
</dbReference>
<name>A0A6A5WP71_9PLEO</name>
<reference evidence="5" key="1">
    <citation type="journal article" date="2020" name="Stud. Mycol.">
        <title>101 Dothideomycetes genomes: a test case for predicting lifestyles and emergence of pathogens.</title>
        <authorList>
            <person name="Haridas S."/>
            <person name="Albert R."/>
            <person name="Binder M."/>
            <person name="Bloem J."/>
            <person name="Labutti K."/>
            <person name="Salamov A."/>
            <person name="Andreopoulos B."/>
            <person name="Baker S."/>
            <person name="Barry K."/>
            <person name="Bills G."/>
            <person name="Bluhm B."/>
            <person name="Cannon C."/>
            <person name="Castanera R."/>
            <person name="Culley D."/>
            <person name="Daum C."/>
            <person name="Ezra D."/>
            <person name="Gonzalez J."/>
            <person name="Henrissat B."/>
            <person name="Kuo A."/>
            <person name="Liang C."/>
            <person name="Lipzen A."/>
            <person name="Lutzoni F."/>
            <person name="Magnuson J."/>
            <person name="Mondo S."/>
            <person name="Nolan M."/>
            <person name="Ohm R."/>
            <person name="Pangilinan J."/>
            <person name="Park H.-J."/>
            <person name="Ramirez L."/>
            <person name="Alfaro M."/>
            <person name="Sun H."/>
            <person name="Tritt A."/>
            <person name="Yoshinaga Y."/>
            <person name="Zwiers L.-H."/>
            <person name="Turgeon B."/>
            <person name="Goodwin S."/>
            <person name="Spatafora J."/>
            <person name="Crous P."/>
            <person name="Grigoriev I."/>
        </authorList>
    </citation>
    <scope>NUCLEOTIDE SEQUENCE</scope>
    <source>
        <strain evidence="5">CBS 123094</strain>
    </source>
</reference>
<feature type="binding site" evidence="2">
    <location>
        <position position="110"/>
    </location>
    <ligand>
        <name>FAD</name>
        <dbReference type="ChEBI" id="CHEBI:57692"/>
    </ligand>
</feature>
<dbReference type="Gene3D" id="3.30.560.10">
    <property type="entry name" value="Glucose Oxidase, domain 3"/>
    <property type="match status" value="1"/>
</dbReference>
<keyword evidence="2" id="KW-0285">Flavoprotein</keyword>
<dbReference type="SUPFAM" id="SSF51905">
    <property type="entry name" value="FAD/NAD(P)-binding domain"/>
    <property type="match status" value="1"/>
</dbReference>
<evidence type="ECO:0000259" key="4">
    <source>
        <dbReference type="PROSITE" id="PS00624"/>
    </source>
</evidence>
<accession>A0A6A5WP71</accession>
<evidence type="ECO:0000313" key="6">
    <source>
        <dbReference type="Proteomes" id="UP000799779"/>
    </source>
</evidence>
<dbReference type="PANTHER" id="PTHR11552">
    <property type="entry name" value="GLUCOSE-METHANOL-CHOLINE GMC OXIDOREDUCTASE"/>
    <property type="match status" value="1"/>
</dbReference>
<feature type="binding site" evidence="2">
    <location>
        <position position="260"/>
    </location>
    <ligand>
        <name>FAD</name>
        <dbReference type="ChEBI" id="CHEBI:57692"/>
    </ligand>
</feature>
<protein>
    <submittedName>
        <fullName evidence="5">GMC oxidoreductase</fullName>
    </submittedName>
</protein>
<dbReference type="Gene3D" id="3.50.50.60">
    <property type="entry name" value="FAD/NAD(P)-binding domain"/>
    <property type="match status" value="1"/>
</dbReference>
<evidence type="ECO:0000256" key="1">
    <source>
        <dbReference type="ARBA" id="ARBA00010790"/>
    </source>
</evidence>
<dbReference type="GO" id="GO:0050660">
    <property type="term" value="F:flavin adenine dinucleotide binding"/>
    <property type="evidence" value="ECO:0007669"/>
    <property type="project" value="InterPro"/>
</dbReference>
<dbReference type="EMBL" id="ML977573">
    <property type="protein sequence ID" value="KAF2003327.1"/>
    <property type="molecule type" value="Genomic_DNA"/>
</dbReference>
<dbReference type="Pfam" id="PF05199">
    <property type="entry name" value="GMC_oxred_C"/>
    <property type="match status" value="1"/>
</dbReference>
<evidence type="ECO:0000313" key="5">
    <source>
        <dbReference type="EMBL" id="KAF2003327.1"/>
    </source>
</evidence>
<dbReference type="AlphaFoldDB" id="A0A6A5WP71"/>
<keyword evidence="6" id="KW-1185">Reference proteome</keyword>
<dbReference type="PANTHER" id="PTHR11552:SF115">
    <property type="entry name" value="DEHYDROGENASE XPTC-RELATED"/>
    <property type="match status" value="1"/>
</dbReference>
<evidence type="ECO:0000256" key="2">
    <source>
        <dbReference type="PIRSR" id="PIRSR000137-2"/>
    </source>
</evidence>
<dbReference type="PROSITE" id="PS00624">
    <property type="entry name" value="GMC_OXRED_2"/>
    <property type="match status" value="1"/>
</dbReference>
<evidence type="ECO:0000256" key="3">
    <source>
        <dbReference type="SAM" id="SignalP"/>
    </source>
</evidence>
<dbReference type="OrthoDB" id="269227at2759"/>
<dbReference type="SUPFAM" id="SSF54373">
    <property type="entry name" value="FAD-linked reductases, C-terminal domain"/>
    <property type="match status" value="1"/>
</dbReference>
<comment type="cofactor">
    <cofactor evidence="2">
        <name>FAD</name>
        <dbReference type="ChEBI" id="CHEBI:57692"/>
    </cofactor>
</comment>
<dbReference type="InterPro" id="IPR000172">
    <property type="entry name" value="GMC_OxRdtase_N"/>
</dbReference>
<organism evidence="5 6">
    <name type="scientific">Amniculicola lignicola CBS 123094</name>
    <dbReference type="NCBI Taxonomy" id="1392246"/>
    <lineage>
        <taxon>Eukaryota</taxon>
        <taxon>Fungi</taxon>
        <taxon>Dikarya</taxon>
        <taxon>Ascomycota</taxon>
        <taxon>Pezizomycotina</taxon>
        <taxon>Dothideomycetes</taxon>
        <taxon>Pleosporomycetidae</taxon>
        <taxon>Pleosporales</taxon>
        <taxon>Amniculicolaceae</taxon>
        <taxon>Amniculicola</taxon>
    </lineage>
</organism>
<dbReference type="Pfam" id="PF00732">
    <property type="entry name" value="GMC_oxred_N"/>
    <property type="match status" value="1"/>
</dbReference>
<dbReference type="PIRSF" id="PIRSF000137">
    <property type="entry name" value="Alcohol_oxidase"/>
    <property type="match status" value="1"/>
</dbReference>
<dbReference type="GO" id="GO:0016614">
    <property type="term" value="F:oxidoreductase activity, acting on CH-OH group of donors"/>
    <property type="evidence" value="ECO:0007669"/>
    <property type="project" value="InterPro"/>
</dbReference>
<gene>
    <name evidence="5" type="ORF">P154DRAFT_461146</name>
</gene>
<keyword evidence="3" id="KW-0732">Signal</keyword>
<feature type="signal peptide" evidence="3">
    <location>
        <begin position="1"/>
        <end position="19"/>
    </location>
</feature>
<proteinExistence type="inferred from homology"/>
<dbReference type="Proteomes" id="UP000799779">
    <property type="component" value="Unassembled WGS sequence"/>
</dbReference>
<feature type="domain" description="Glucose-methanol-choline oxidoreductase N-terminal" evidence="4">
    <location>
        <begin position="297"/>
        <end position="311"/>
    </location>
</feature>
<comment type="similarity">
    <text evidence="1">Belongs to the GMC oxidoreductase family.</text>
</comment>
<dbReference type="InterPro" id="IPR007867">
    <property type="entry name" value="GMC_OxRtase_C"/>
</dbReference>